<protein>
    <submittedName>
        <fullName evidence="1">9741_t:CDS:1</fullName>
    </submittedName>
</protein>
<keyword evidence="2" id="KW-1185">Reference proteome</keyword>
<accession>A0ABN7VXG2</accession>
<sequence length="53" mass="6371">MQSKKDEITISFNDIIENYSIISLDKKYTNGRNFEIEVYNFLKCKEYHMTLSD</sequence>
<dbReference type="Proteomes" id="UP000789901">
    <property type="component" value="Unassembled WGS sequence"/>
</dbReference>
<dbReference type="EMBL" id="CAJVQB010024365">
    <property type="protein sequence ID" value="CAG8804005.1"/>
    <property type="molecule type" value="Genomic_DNA"/>
</dbReference>
<comment type="caution">
    <text evidence="1">The sequence shown here is derived from an EMBL/GenBank/DDBJ whole genome shotgun (WGS) entry which is preliminary data.</text>
</comment>
<name>A0ABN7VXG2_GIGMA</name>
<evidence type="ECO:0000313" key="1">
    <source>
        <dbReference type="EMBL" id="CAG8804005.1"/>
    </source>
</evidence>
<reference evidence="1 2" key="1">
    <citation type="submission" date="2021-06" db="EMBL/GenBank/DDBJ databases">
        <authorList>
            <person name="Kallberg Y."/>
            <person name="Tangrot J."/>
            <person name="Rosling A."/>
        </authorList>
    </citation>
    <scope>NUCLEOTIDE SEQUENCE [LARGE SCALE GENOMIC DNA]</scope>
    <source>
        <strain evidence="1 2">120-4 pot B 10/14</strain>
    </source>
</reference>
<gene>
    <name evidence="1" type="ORF">GMARGA_LOCUS23762</name>
</gene>
<proteinExistence type="predicted"/>
<organism evidence="1 2">
    <name type="scientific">Gigaspora margarita</name>
    <dbReference type="NCBI Taxonomy" id="4874"/>
    <lineage>
        <taxon>Eukaryota</taxon>
        <taxon>Fungi</taxon>
        <taxon>Fungi incertae sedis</taxon>
        <taxon>Mucoromycota</taxon>
        <taxon>Glomeromycotina</taxon>
        <taxon>Glomeromycetes</taxon>
        <taxon>Diversisporales</taxon>
        <taxon>Gigasporaceae</taxon>
        <taxon>Gigaspora</taxon>
    </lineage>
</organism>
<evidence type="ECO:0000313" key="2">
    <source>
        <dbReference type="Proteomes" id="UP000789901"/>
    </source>
</evidence>
<feature type="non-terminal residue" evidence="1">
    <location>
        <position position="53"/>
    </location>
</feature>